<organism evidence="12 13">
    <name type="scientific">Clostridium aceticum</name>
    <dbReference type="NCBI Taxonomy" id="84022"/>
    <lineage>
        <taxon>Bacteria</taxon>
        <taxon>Bacillati</taxon>
        <taxon>Bacillota</taxon>
        <taxon>Clostridia</taxon>
        <taxon>Eubacteriales</taxon>
        <taxon>Clostridiaceae</taxon>
        <taxon>Clostridium</taxon>
    </lineage>
</organism>
<dbReference type="InterPro" id="IPR005248">
    <property type="entry name" value="NadD/NMNAT"/>
</dbReference>
<comment type="pathway">
    <text evidence="2 10">Cofactor biosynthesis; NAD(+) biosynthesis; deamido-NAD(+) from nicotinate D-ribonucleotide: step 1/1.</text>
</comment>
<gene>
    <name evidence="10 12" type="primary">nadD</name>
    <name evidence="12" type="ORF">CACET_c16620</name>
</gene>
<evidence type="ECO:0000256" key="5">
    <source>
        <dbReference type="ARBA" id="ARBA00022695"/>
    </source>
</evidence>
<evidence type="ECO:0000259" key="11">
    <source>
        <dbReference type="Pfam" id="PF01467"/>
    </source>
</evidence>
<evidence type="ECO:0000256" key="1">
    <source>
        <dbReference type="ARBA" id="ARBA00002324"/>
    </source>
</evidence>
<dbReference type="NCBIfam" id="TIGR00125">
    <property type="entry name" value="cyt_tran_rel"/>
    <property type="match status" value="1"/>
</dbReference>
<dbReference type="SUPFAM" id="SSF52374">
    <property type="entry name" value="Nucleotidylyl transferase"/>
    <property type="match status" value="1"/>
</dbReference>
<evidence type="ECO:0000256" key="3">
    <source>
        <dbReference type="ARBA" id="ARBA00022642"/>
    </source>
</evidence>
<dbReference type="NCBIfam" id="NF000840">
    <property type="entry name" value="PRK00071.1-3"/>
    <property type="match status" value="1"/>
</dbReference>
<dbReference type="PANTHER" id="PTHR39321">
    <property type="entry name" value="NICOTINATE-NUCLEOTIDE ADENYLYLTRANSFERASE-RELATED"/>
    <property type="match status" value="1"/>
</dbReference>
<evidence type="ECO:0000313" key="13">
    <source>
        <dbReference type="Proteomes" id="UP000035704"/>
    </source>
</evidence>
<keyword evidence="3 10" id="KW-0662">Pyridine nucleotide biosynthesis</keyword>
<dbReference type="PATRIC" id="fig|84022.6.peg.1657"/>
<comment type="similarity">
    <text evidence="10">Belongs to the NadD family.</text>
</comment>
<evidence type="ECO:0000313" key="12">
    <source>
        <dbReference type="EMBL" id="AKL95111.1"/>
    </source>
</evidence>
<comment type="catalytic activity">
    <reaction evidence="9 10">
        <text>nicotinate beta-D-ribonucleotide + ATP + H(+) = deamido-NAD(+) + diphosphate</text>
        <dbReference type="Rhea" id="RHEA:22860"/>
        <dbReference type="ChEBI" id="CHEBI:15378"/>
        <dbReference type="ChEBI" id="CHEBI:30616"/>
        <dbReference type="ChEBI" id="CHEBI:33019"/>
        <dbReference type="ChEBI" id="CHEBI:57502"/>
        <dbReference type="ChEBI" id="CHEBI:58437"/>
        <dbReference type="EC" id="2.7.7.18"/>
    </reaction>
</comment>
<dbReference type="Pfam" id="PF01467">
    <property type="entry name" value="CTP_transf_like"/>
    <property type="match status" value="1"/>
</dbReference>
<dbReference type="HAMAP" id="MF_00244">
    <property type="entry name" value="NaMN_adenylyltr"/>
    <property type="match status" value="1"/>
</dbReference>
<dbReference type="STRING" id="84022.CACET_c16620"/>
<dbReference type="KEGG" id="cace:CACET_c16620"/>
<dbReference type="GO" id="GO:0004515">
    <property type="term" value="F:nicotinate-nucleotide adenylyltransferase activity"/>
    <property type="evidence" value="ECO:0007669"/>
    <property type="project" value="UniProtKB-UniRule"/>
</dbReference>
<accession>A0A0G3W8Y7</accession>
<keyword evidence="7 10" id="KW-0067">ATP-binding</keyword>
<feature type="domain" description="Cytidyltransferase-like" evidence="11">
    <location>
        <begin position="50"/>
        <end position="219"/>
    </location>
</feature>
<protein>
    <recommendedName>
        <fullName evidence="10">Probable nicotinate-nucleotide adenylyltransferase</fullName>
        <ecNumber evidence="10">2.7.7.18</ecNumber>
    </recommendedName>
    <alternativeName>
        <fullName evidence="10">Deamido-NAD(+) diphosphorylase</fullName>
    </alternativeName>
    <alternativeName>
        <fullName evidence="10">Deamido-NAD(+) pyrophosphorylase</fullName>
    </alternativeName>
    <alternativeName>
        <fullName evidence="10">Nicotinate mononucleotide adenylyltransferase</fullName>
        <shortName evidence="10">NaMN adenylyltransferase</shortName>
    </alternativeName>
</protein>
<dbReference type="InterPro" id="IPR014729">
    <property type="entry name" value="Rossmann-like_a/b/a_fold"/>
</dbReference>
<dbReference type="CDD" id="cd02165">
    <property type="entry name" value="NMNAT"/>
    <property type="match status" value="1"/>
</dbReference>
<dbReference type="Gene3D" id="3.40.50.620">
    <property type="entry name" value="HUPs"/>
    <property type="match status" value="1"/>
</dbReference>
<evidence type="ECO:0000256" key="9">
    <source>
        <dbReference type="ARBA" id="ARBA00048721"/>
    </source>
</evidence>
<evidence type="ECO:0000256" key="10">
    <source>
        <dbReference type="HAMAP-Rule" id="MF_00244"/>
    </source>
</evidence>
<sequence>MRIFGIKDKCINFLHKVVWCESNIVIIEPITKDKTERGVLMHKPSKRYGIMGGTFDPIHLGHLFIAETALDELSLDEVIFIPTGLPPHKDQETVTDSHHRLLMTSIAIDSNKTFKLSTIEIDRKGPSYTIDTIQSILQNHKEEVEIYFITGTDTFMEVDTWKHYKDVLQMIKIVVATRLGYNDRSFNEKVDLFTKKYKAEIIKVTVPILEISSSDIRDRIKVGKTIKYLVPEGVEEYIKKNQLYQ</sequence>
<keyword evidence="8 10" id="KW-0520">NAD</keyword>
<keyword evidence="4 10" id="KW-0808">Transferase</keyword>
<evidence type="ECO:0000256" key="2">
    <source>
        <dbReference type="ARBA" id="ARBA00005019"/>
    </source>
</evidence>
<dbReference type="AlphaFoldDB" id="A0A0G3W8Y7"/>
<evidence type="ECO:0000256" key="7">
    <source>
        <dbReference type="ARBA" id="ARBA00022840"/>
    </source>
</evidence>
<keyword evidence="6 10" id="KW-0547">Nucleotide-binding</keyword>
<evidence type="ECO:0000256" key="4">
    <source>
        <dbReference type="ARBA" id="ARBA00022679"/>
    </source>
</evidence>
<dbReference type="NCBIfam" id="TIGR00482">
    <property type="entry name" value="nicotinate (nicotinamide) nucleotide adenylyltransferase"/>
    <property type="match status" value="1"/>
</dbReference>
<dbReference type="InterPro" id="IPR004821">
    <property type="entry name" value="Cyt_trans-like"/>
</dbReference>
<dbReference type="EMBL" id="CP009687">
    <property type="protein sequence ID" value="AKL95111.1"/>
    <property type="molecule type" value="Genomic_DNA"/>
</dbReference>
<proteinExistence type="inferred from homology"/>
<evidence type="ECO:0000256" key="6">
    <source>
        <dbReference type="ARBA" id="ARBA00022741"/>
    </source>
</evidence>
<keyword evidence="13" id="KW-1185">Reference proteome</keyword>
<reference evidence="12 13" key="1">
    <citation type="submission" date="2014-10" db="EMBL/GenBank/DDBJ databases">
        <title>Genome sequence of Clostridium aceticum DSM 1496.</title>
        <authorList>
            <person name="Poehlein A."/>
            <person name="Schiel-Bengelsdorf B."/>
            <person name="Gottschalk G."/>
            <person name="Duerre P."/>
            <person name="Daniel R."/>
        </authorList>
    </citation>
    <scope>NUCLEOTIDE SEQUENCE [LARGE SCALE GENOMIC DNA]</scope>
    <source>
        <strain evidence="12 13">DSM 1496</strain>
    </source>
</reference>
<dbReference type="PANTHER" id="PTHR39321:SF3">
    <property type="entry name" value="PHOSPHOPANTETHEINE ADENYLYLTRANSFERASE"/>
    <property type="match status" value="1"/>
</dbReference>
<name>A0A0G3W8Y7_9CLOT</name>
<evidence type="ECO:0000256" key="8">
    <source>
        <dbReference type="ARBA" id="ARBA00023027"/>
    </source>
</evidence>
<dbReference type="GO" id="GO:0009435">
    <property type="term" value="P:NAD+ biosynthetic process"/>
    <property type="evidence" value="ECO:0007669"/>
    <property type="project" value="UniProtKB-UniRule"/>
</dbReference>
<dbReference type="Proteomes" id="UP000035704">
    <property type="component" value="Chromosome"/>
</dbReference>
<keyword evidence="5 10" id="KW-0548">Nucleotidyltransferase</keyword>
<dbReference type="EC" id="2.7.7.18" evidence="10"/>
<comment type="function">
    <text evidence="1 10">Catalyzes the reversible adenylation of nicotinate mononucleotide (NaMN) to nicotinic acid adenine dinucleotide (NaAD).</text>
</comment>
<dbReference type="UniPathway" id="UPA00253">
    <property type="reaction ID" value="UER00332"/>
</dbReference>
<dbReference type="GO" id="GO:0005524">
    <property type="term" value="F:ATP binding"/>
    <property type="evidence" value="ECO:0007669"/>
    <property type="project" value="UniProtKB-KW"/>
</dbReference>